<evidence type="ECO:0000256" key="14">
    <source>
        <dbReference type="RuleBase" id="RU366061"/>
    </source>
</evidence>
<dbReference type="GO" id="GO:0032453">
    <property type="term" value="F:histone H3K4 demethylase activity"/>
    <property type="evidence" value="ECO:0000318"/>
    <property type="project" value="GO_Central"/>
</dbReference>
<comment type="catalytic activity">
    <reaction evidence="13 14">
        <text>N(6),N(6)-dimethyl-L-lysyl(36)-[histone H3] + 2 2-oxoglutarate + 2 O2 = L-lysyl(36)-[histone H3] + 2 formaldehyde + 2 succinate + 2 CO2</text>
        <dbReference type="Rhea" id="RHEA:42032"/>
        <dbReference type="Rhea" id="RHEA-COMP:9785"/>
        <dbReference type="Rhea" id="RHEA-COMP:9787"/>
        <dbReference type="ChEBI" id="CHEBI:15379"/>
        <dbReference type="ChEBI" id="CHEBI:16526"/>
        <dbReference type="ChEBI" id="CHEBI:16810"/>
        <dbReference type="ChEBI" id="CHEBI:16842"/>
        <dbReference type="ChEBI" id="CHEBI:29969"/>
        <dbReference type="ChEBI" id="CHEBI:30031"/>
        <dbReference type="ChEBI" id="CHEBI:61976"/>
        <dbReference type="EC" id="1.14.11.27"/>
    </reaction>
</comment>
<evidence type="ECO:0000256" key="9">
    <source>
        <dbReference type="ARBA" id="ARBA00023015"/>
    </source>
</evidence>
<keyword evidence="5" id="KW-0156">Chromatin regulator</keyword>
<dbReference type="EMBL" id="ABJB011087700">
    <property type="status" value="NOT_ANNOTATED_CDS"/>
    <property type="molecule type" value="Genomic_DNA"/>
</dbReference>
<dbReference type="FunFam" id="2.60.120.650:FF:000013">
    <property type="entry name" value="Ribosomal oxygenase 1"/>
    <property type="match status" value="1"/>
</dbReference>
<dbReference type="Proteomes" id="UP000001555">
    <property type="component" value="Unassembled WGS sequence"/>
</dbReference>
<evidence type="ECO:0000256" key="1">
    <source>
        <dbReference type="ARBA" id="ARBA00004123"/>
    </source>
</evidence>
<dbReference type="EMBL" id="ABJB010736209">
    <property type="status" value="NOT_ANNOTATED_CDS"/>
    <property type="molecule type" value="Genomic_DNA"/>
</dbReference>
<dbReference type="Gene3D" id="1.10.10.1500">
    <property type="entry name" value="JmjC domain-containing ribosomal oxygenase (ROX), dimer domain"/>
    <property type="match status" value="1"/>
</dbReference>
<dbReference type="PaxDb" id="6945-B7PW71"/>
<accession>B7PW71</accession>
<feature type="domain" description="JmjC" evidence="15">
    <location>
        <begin position="112"/>
        <end position="251"/>
    </location>
</feature>
<dbReference type="InterPro" id="IPR039994">
    <property type="entry name" value="NO66-like"/>
</dbReference>
<evidence type="ECO:0000256" key="12">
    <source>
        <dbReference type="ARBA" id="ARBA00025670"/>
    </source>
</evidence>
<evidence type="ECO:0000313" key="18">
    <source>
        <dbReference type="Proteomes" id="UP000001555"/>
    </source>
</evidence>
<keyword evidence="7 14" id="KW-0560">Oxidoreductase</keyword>
<gene>
    <name evidence="16" type="ORF">IscW_ISCW006941</name>
</gene>
<name>B7PW71_IXOSC</name>
<dbReference type="GO" id="GO:0005506">
    <property type="term" value="F:iron ion binding"/>
    <property type="evidence" value="ECO:0007669"/>
    <property type="project" value="UniProtKB-UniRule"/>
</dbReference>
<evidence type="ECO:0000256" key="4">
    <source>
        <dbReference type="ARBA" id="ARBA00022723"/>
    </source>
</evidence>
<sequence length="457" mass="52357">MVECRGAKGSEAVASRSFDWLIQPIGQERFFRELWEQKPLLVKRHQPGFYGDLMSCQQLDRILRERQLYFTENVDLTTYRGGVRETHNPPGRAHTAVVWDSFQQGCSVRLLNPQTYSRQLWRLCATLQEFFGSMVGANLYLTPAGSQGFAPHYDDIEAFVLQLEGQKLWRVYAPRDPSEELPRFSSGNFTKEEVGEPLLTTLLEPGDLLYFPRGFIHQACTGETSHSLHLTLSTCQRNTWGDLLEKALPTALQLALEEDVDFRRSLPRDYPSVMGVANADLANPRREAFLAKMHSLFERLWDFLPVDAAADQMVKAHLHEALPPLLSQQERECSVHGGERWHEGRVVDVQELEPDTAVRLVRRNAVRLVVEEDSVRLYHSLDNSRVYQERDPQWVELDAERAPAVEALLHAYPGYLRIQELPLEGPTECMELASLLYDRGLLLTREPLDPVDYDDDD</sequence>
<keyword evidence="4 14" id="KW-0479">Metal-binding</keyword>
<dbReference type="EMBL" id="ABJB010063970">
    <property type="status" value="NOT_ANNOTATED_CDS"/>
    <property type="molecule type" value="Genomic_DNA"/>
</dbReference>
<comment type="similarity">
    <text evidence="2">Belongs to the ROX family. NO66 subfamily.</text>
</comment>
<dbReference type="SUPFAM" id="SSF51197">
    <property type="entry name" value="Clavaminate synthase-like"/>
    <property type="match status" value="1"/>
</dbReference>
<evidence type="ECO:0000256" key="10">
    <source>
        <dbReference type="ARBA" id="ARBA00023163"/>
    </source>
</evidence>
<keyword evidence="19" id="KW-1267">Proteomics identification</keyword>
<reference evidence="16 18" key="1">
    <citation type="submission" date="2008-03" db="EMBL/GenBank/DDBJ databases">
        <title>Annotation of Ixodes scapularis.</title>
        <authorList>
            <consortium name="Ixodes scapularis Genome Project Consortium"/>
            <person name="Caler E."/>
            <person name="Hannick L.I."/>
            <person name="Bidwell S."/>
            <person name="Joardar V."/>
            <person name="Thiagarajan M."/>
            <person name="Amedeo P."/>
            <person name="Galinsky K.J."/>
            <person name="Schobel S."/>
            <person name="Inman J."/>
            <person name="Hostetler J."/>
            <person name="Miller J."/>
            <person name="Hammond M."/>
            <person name="Megy K."/>
            <person name="Lawson D."/>
            <person name="Kodira C."/>
            <person name="Sutton G."/>
            <person name="Meyer J."/>
            <person name="Hill C.A."/>
            <person name="Birren B."/>
            <person name="Nene V."/>
            <person name="Collins F."/>
            <person name="Alarcon-Chaidez F."/>
            <person name="Wikel S."/>
            <person name="Strausberg R."/>
        </authorList>
    </citation>
    <scope>NUCLEOTIDE SEQUENCE [LARGE SCALE GENOMIC DNA]</scope>
    <source>
        <strain evidence="18">Wikel</strain>
        <strain evidence="16">Wikel colony</strain>
    </source>
</reference>
<dbReference type="VEuPathDB" id="VectorBase:ISCW006941"/>
<keyword evidence="6 14" id="KW-0223">Dioxygenase</keyword>
<dbReference type="Pfam" id="PF21233">
    <property type="entry name" value="WHD_RIOX1"/>
    <property type="match status" value="1"/>
</dbReference>
<dbReference type="GO" id="GO:0045471">
    <property type="term" value="P:response to ethanol"/>
    <property type="evidence" value="ECO:0007669"/>
    <property type="project" value="UniProtKB-ARBA"/>
</dbReference>
<evidence type="ECO:0000256" key="2">
    <source>
        <dbReference type="ARBA" id="ARBA00010309"/>
    </source>
</evidence>
<dbReference type="InParanoid" id="B7PW71"/>
<dbReference type="VEuPathDB" id="VectorBase:ISCP_026075"/>
<keyword evidence="11 14" id="KW-0539">Nucleus</keyword>
<keyword evidence="10 14" id="KW-0804">Transcription</keyword>
<evidence type="ECO:0000256" key="6">
    <source>
        <dbReference type="ARBA" id="ARBA00022964"/>
    </source>
</evidence>
<evidence type="ECO:0000313" key="17">
    <source>
        <dbReference type="EnsemblMetazoa" id="ISCW006941-PA"/>
    </source>
</evidence>
<dbReference type="EMBL" id="ABJB010499844">
    <property type="status" value="NOT_ANNOTATED_CDS"/>
    <property type="molecule type" value="Genomic_DNA"/>
</dbReference>
<dbReference type="FunFam" id="3.90.930.40:FF:000001">
    <property type="entry name" value="ribosomal oxygenase 1 isoform X1"/>
    <property type="match status" value="1"/>
</dbReference>
<evidence type="ECO:0007829" key="19">
    <source>
        <dbReference type="PeptideAtlas" id="B7PW71"/>
    </source>
</evidence>
<keyword evidence="8 14" id="KW-0408">Iron</keyword>
<dbReference type="GO" id="GO:0005730">
    <property type="term" value="C:nucleolus"/>
    <property type="evidence" value="ECO:0000318"/>
    <property type="project" value="GO_Central"/>
</dbReference>
<dbReference type="EMBL" id="ABJB010624655">
    <property type="status" value="NOT_ANNOTATED_CDS"/>
    <property type="molecule type" value="Genomic_DNA"/>
</dbReference>
<evidence type="ECO:0000313" key="16">
    <source>
        <dbReference type="EMBL" id="EEC10843.1"/>
    </source>
</evidence>
<evidence type="ECO:0000256" key="5">
    <source>
        <dbReference type="ARBA" id="ARBA00022853"/>
    </source>
</evidence>
<dbReference type="EMBL" id="ABJB010553637">
    <property type="status" value="NOT_ANNOTATED_CDS"/>
    <property type="molecule type" value="Genomic_DNA"/>
</dbReference>
<dbReference type="InterPro" id="IPR003347">
    <property type="entry name" value="JmjC_dom"/>
</dbReference>
<dbReference type="PROSITE" id="PS51184">
    <property type="entry name" value="JMJC"/>
    <property type="match status" value="1"/>
</dbReference>
<dbReference type="STRING" id="6945.B7PW71"/>
<dbReference type="GO" id="GO:0140680">
    <property type="term" value="F:histone H3K36me/H3K36me2 demethylase activity"/>
    <property type="evidence" value="ECO:0007669"/>
    <property type="project" value="UniProtKB-EC"/>
</dbReference>
<dbReference type="AlphaFoldDB" id="B7PW71"/>
<comment type="function">
    <text evidence="12">Oxygenase that can act as both a histone lysine demethylase and a ribosomal histidine hydroxylase. Specifically demethylates 'Lys-4' (H3K4me) and 'Lys-36' (H3K36me) of histone H3, thereby playing a central role in histone code.</text>
</comment>
<evidence type="ECO:0000256" key="7">
    <source>
        <dbReference type="ARBA" id="ARBA00023002"/>
    </source>
</evidence>
<reference evidence="17" key="2">
    <citation type="submission" date="2020-05" db="UniProtKB">
        <authorList>
            <consortium name="EnsemblMetazoa"/>
        </authorList>
    </citation>
    <scope>IDENTIFICATION</scope>
    <source>
        <strain evidence="17">wikel</strain>
    </source>
</reference>
<evidence type="ECO:0000256" key="3">
    <source>
        <dbReference type="ARBA" id="ARBA00022491"/>
    </source>
</evidence>
<dbReference type="FunFam" id="1.10.10.1500:FF:000001">
    <property type="entry name" value="ribosomal oxygenase 1 isoform X1"/>
    <property type="match status" value="1"/>
</dbReference>
<dbReference type="OrthoDB" id="425950at2759"/>
<organism>
    <name type="scientific">Ixodes scapularis</name>
    <name type="common">Black-legged tick</name>
    <name type="synonym">Deer tick</name>
    <dbReference type="NCBI Taxonomy" id="6945"/>
    <lineage>
        <taxon>Eukaryota</taxon>
        <taxon>Metazoa</taxon>
        <taxon>Ecdysozoa</taxon>
        <taxon>Arthropoda</taxon>
        <taxon>Chelicerata</taxon>
        <taxon>Arachnida</taxon>
        <taxon>Acari</taxon>
        <taxon>Parasitiformes</taxon>
        <taxon>Ixodida</taxon>
        <taxon>Ixodoidea</taxon>
        <taxon>Ixodidae</taxon>
        <taxon>Ixodinae</taxon>
        <taxon>Ixodes</taxon>
    </lineage>
</organism>
<dbReference type="EnsemblMetazoa" id="ISCW006941-RA">
    <property type="protein sequence ID" value="ISCW006941-PA"/>
    <property type="gene ID" value="ISCW006941"/>
</dbReference>
<dbReference type="Pfam" id="PF08007">
    <property type="entry name" value="JmjC_2"/>
    <property type="match status" value="1"/>
</dbReference>
<comment type="cofactor">
    <cofactor evidence="14">
        <name>Fe(2+)</name>
        <dbReference type="ChEBI" id="CHEBI:29033"/>
    </cofactor>
    <text evidence="14">Binds 1 Fe(2+) ion per subunit.</text>
</comment>
<dbReference type="HOGENOM" id="CLU_013645_4_2_1"/>
<evidence type="ECO:0000256" key="8">
    <source>
        <dbReference type="ARBA" id="ARBA00023004"/>
    </source>
</evidence>
<evidence type="ECO:0000256" key="13">
    <source>
        <dbReference type="ARBA" id="ARBA00047915"/>
    </source>
</evidence>
<protein>
    <recommendedName>
        <fullName evidence="14">Bifunctional lysine-specific demethylase and histidyl-hydroxylase</fullName>
        <ecNumber evidence="14">1.14.11.27</ecNumber>
    </recommendedName>
</protein>
<dbReference type="VEuPathDB" id="VectorBase:ISCI006941"/>
<dbReference type="FunCoup" id="B7PW71">
    <property type="interactions" value="1367"/>
</dbReference>
<evidence type="ECO:0000259" key="15">
    <source>
        <dbReference type="PROSITE" id="PS51184"/>
    </source>
</evidence>
<keyword evidence="18" id="KW-1185">Reference proteome</keyword>
<dbReference type="PANTHER" id="PTHR13096">
    <property type="entry name" value="MINA53 MYC INDUCED NUCLEAR ANTIGEN"/>
    <property type="match status" value="1"/>
</dbReference>
<keyword evidence="3" id="KW-0678">Repressor</keyword>
<dbReference type="EMBL" id="DS806160">
    <property type="protein sequence ID" value="EEC10843.1"/>
    <property type="molecule type" value="Genomic_DNA"/>
</dbReference>
<keyword evidence="9 14" id="KW-0805">Transcription regulation</keyword>
<proteinExistence type="evidence at protein level"/>
<dbReference type="Gene3D" id="2.60.120.650">
    <property type="entry name" value="Cupin"/>
    <property type="match status" value="1"/>
</dbReference>
<evidence type="ECO:0000256" key="11">
    <source>
        <dbReference type="ARBA" id="ARBA00023242"/>
    </source>
</evidence>
<dbReference type="GO" id="GO:0051864">
    <property type="term" value="F:histone H3K36 demethylase activity"/>
    <property type="evidence" value="ECO:0000318"/>
    <property type="project" value="GO_Central"/>
</dbReference>
<dbReference type="EMBL" id="ABJB010481400">
    <property type="status" value="NOT_ANNOTATED_CDS"/>
    <property type="molecule type" value="Genomic_DNA"/>
</dbReference>
<dbReference type="Gene3D" id="3.90.930.40">
    <property type="match status" value="1"/>
</dbReference>
<comment type="subcellular location">
    <subcellularLocation>
        <location evidence="1 14">Nucleus</location>
    </subcellularLocation>
</comment>
<dbReference type="InterPro" id="IPR049043">
    <property type="entry name" value="WHD_RIOX1"/>
</dbReference>
<dbReference type="EC" id="1.14.11.27" evidence="14"/>
<dbReference type="PANTHER" id="PTHR13096:SF8">
    <property type="entry name" value="RIBOSOMAL OXYGENASE 1"/>
    <property type="match status" value="1"/>
</dbReference>